<proteinExistence type="predicted"/>
<protein>
    <submittedName>
        <fullName evidence="1">Uncharacterized protein</fullName>
    </submittedName>
</protein>
<keyword evidence="2" id="KW-1185">Reference proteome</keyword>
<evidence type="ECO:0000313" key="2">
    <source>
        <dbReference type="Proteomes" id="UP000735302"/>
    </source>
</evidence>
<accession>A0AAV4AE98</accession>
<organism evidence="1 2">
    <name type="scientific">Plakobranchus ocellatus</name>
    <dbReference type="NCBI Taxonomy" id="259542"/>
    <lineage>
        <taxon>Eukaryota</taxon>
        <taxon>Metazoa</taxon>
        <taxon>Spiralia</taxon>
        <taxon>Lophotrochozoa</taxon>
        <taxon>Mollusca</taxon>
        <taxon>Gastropoda</taxon>
        <taxon>Heterobranchia</taxon>
        <taxon>Euthyneura</taxon>
        <taxon>Panpulmonata</taxon>
        <taxon>Sacoglossa</taxon>
        <taxon>Placobranchoidea</taxon>
        <taxon>Plakobranchidae</taxon>
        <taxon>Plakobranchus</taxon>
    </lineage>
</organism>
<dbReference type="Proteomes" id="UP000735302">
    <property type="component" value="Unassembled WGS sequence"/>
</dbReference>
<gene>
    <name evidence="1" type="ORF">PoB_003183200</name>
</gene>
<name>A0AAV4AE98_9GAST</name>
<reference evidence="1 2" key="1">
    <citation type="journal article" date="2021" name="Elife">
        <title>Chloroplast acquisition without the gene transfer in kleptoplastic sea slugs, Plakobranchus ocellatus.</title>
        <authorList>
            <person name="Maeda T."/>
            <person name="Takahashi S."/>
            <person name="Yoshida T."/>
            <person name="Shimamura S."/>
            <person name="Takaki Y."/>
            <person name="Nagai Y."/>
            <person name="Toyoda A."/>
            <person name="Suzuki Y."/>
            <person name="Arimoto A."/>
            <person name="Ishii H."/>
            <person name="Satoh N."/>
            <person name="Nishiyama T."/>
            <person name="Hasebe M."/>
            <person name="Maruyama T."/>
            <person name="Minagawa J."/>
            <person name="Obokata J."/>
            <person name="Shigenobu S."/>
        </authorList>
    </citation>
    <scope>NUCLEOTIDE SEQUENCE [LARGE SCALE GENOMIC DNA]</scope>
</reference>
<sequence length="203" mass="21930">MISYESQRGLGLSSSFQVLLALRLYATWGFQDVIGELVGVTQVTVILFFTVCKSSGLRHYGVSLTILICASWPGCLPHPATLVLNPAPPPGPGGPAYPCSASTPVFASTGRSCPRLRQYTHFIARILSFTAERDLATHLELGGHRGALEPEIDLARTWDRTSDLLFDQSAGGGAGMYDRRVPADLRADSLSTVSPTPPGWWRT</sequence>
<evidence type="ECO:0000313" key="1">
    <source>
        <dbReference type="EMBL" id="GFO05327.1"/>
    </source>
</evidence>
<dbReference type="EMBL" id="BLXT01003748">
    <property type="protein sequence ID" value="GFO05327.1"/>
    <property type="molecule type" value="Genomic_DNA"/>
</dbReference>
<dbReference type="AlphaFoldDB" id="A0AAV4AE98"/>
<comment type="caution">
    <text evidence="1">The sequence shown here is derived from an EMBL/GenBank/DDBJ whole genome shotgun (WGS) entry which is preliminary data.</text>
</comment>